<dbReference type="Pfam" id="PF01124">
    <property type="entry name" value="MAPEG"/>
    <property type="match status" value="1"/>
</dbReference>
<feature type="transmembrane region" description="Helical" evidence="5">
    <location>
        <begin position="102"/>
        <end position="120"/>
    </location>
</feature>
<dbReference type="PANTHER" id="PTHR35371">
    <property type="entry name" value="INNER MEMBRANE PROTEIN"/>
    <property type="match status" value="1"/>
</dbReference>
<evidence type="ECO:0000313" key="6">
    <source>
        <dbReference type="EMBL" id="EGS20884.1"/>
    </source>
</evidence>
<evidence type="ECO:0000256" key="3">
    <source>
        <dbReference type="ARBA" id="ARBA00022989"/>
    </source>
</evidence>
<evidence type="ECO:0000256" key="2">
    <source>
        <dbReference type="ARBA" id="ARBA00022692"/>
    </source>
</evidence>
<keyword evidence="3 5" id="KW-1133">Transmembrane helix</keyword>
<dbReference type="GO" id="GO:0016020">
    <property type="term" value="C:membrane"/>
    <property type="evidence" value="ECO:0007669"/>
    <property type="project" value="UniProtKB-SubCell"/>
</dbReference>
<evidence type="ECO:0000256" key="5">
    <source>
        <dbReference type="SAM" id="Phobius"/>
    </source>
</evidence>
<name>G0S6X6_CHATD</name>
<dbReference type="eggNOG" id="ENOG502S7P4">
    <property type="taxonomic scope" value="Eukaryota"/>
</dbReference>
<dbReference type="OrthoDB" id="2122304at2759"/>
<dbReference type="OMA" id="WLRTAIW"/>
<proteinExistence type="predicted"/>
<gene>
    <name evidence="6" type="ORF">CTHT_0027220</name>
</gene>
<dbReference type="GeneID" id="18256760"/>
<dbReference type="InterPro" id="IPR001129">
    <property type="entry name" value="Membr-assoc_MAPEG"/>
</dbReference>
<sequence>MASLIDFSSTNWSYYTIPAAFFLVMAPNFYAVALAGKNYDIAYPRTLESKVATDSSLPKPIQQRISRARAAAANGFETIGLYAAAVVAANSAQVPTEKLNKLTLTYIVSRAVYNFVYVALQENRKLAGLRPLVWGVGITVIMMLFVSAGQALNA</sequence>
<evidence type="ECO:0008006" key="8">
    <source>
        <dbReference type="Google" id="ProtNLM"/>
    </source>
</evidence>
<feature type="transmembrane region" description="Helical" evidence="5">
    <location>
        <begin position="12"/>
        <end position="35"/>
    </location>
</feature>
<organism evidence="7">
    <name type="scientific">Chaetomium thermophilum (strain DSM 1495 / CBS 144.50 / IMI 039719)</name>
    <name type="common">Thermochaetoides thermophila</name>
    <dbReference type="NCBI Taxonomy" id="759272"/>
    <lineage>
        <taxon>Eukaryota</taxon>
        <taxon>Fungi</taxon>
        <taxon>Dikarya</taxon>
        <taxon>Ascomycota</taxon>
        <taxon>Pezizomycotina</taxon>
        <taxon>Sordariomycetes</taxon>
        <taxon>Sordariomycetidae</taxon>
        <taxon>Sordariales</taxon>
        <taxon>Chaetomiaceae</taxon>
        <taxon>Thermochaetoides</taxon>
    </lineage>
</organism>
<keyword evidence="2 5" id="KW-0812">Transmembrane</keyword>
<dbReference type="KEGG" id="cthr:CTHT_0027220"/>
<protein>
    <recommendedName>
        <fullName evidence="8">MAPEG family protein</fullName>
    </recommendedName>
</protein>
<comment type="subcellular location">
    <subcellularLocation>
        <location evidence="1">Membrane</location>
    </subcellularLocation>
</comment>
<keyword evidence="7" id="KW-1185">Reference proteome</keyword>
<evidence type="ECO:0000256" key="1">
    <source>
        <dbReference type="ARBA" id="ARBA00004370"/>
    </source>
</evidence>
<feature type="transmembrane region" description="Helical" evidence="5">
    <location>
        <begin position="132"/>
        <end position="152"/>
    </location>
</feature>
<keyword evidence="4 5" id="KW-0472">Membrane</keyword>
<reference evidence="6 7" key="1">
    <citation type="journal article" date="2011" name="Cell">
        <title>Insight into structure and assembly of the nuclear pore complex by utilizing the genome of a eukaryotic thermophile.</title>
        <authorList>
            <person name="Amlacher S."/>
            <person name="Sarges P."/>
            <person name="Flemming D."/>
            <person name="van Noort V."/>
            <person name="Kunze R."/>
            <person name="Devos D.P."/>
            <person name="Arumugam M."/>
            <person name="Bork P."/>
            <person name="Hurt E."/>
        </authorList>
    </citation>
    <scope>NUCLEOTIDE SEQUENCE [LARGE SCALE GENOMIC DNA]</scope>
    <source>
        <strain evidence="7">DSM 1495 / CBS 144.50 / IMI 039719</strain>
    </source>
</reference>
<dbReference type="Gene3D" id="1.20.120.550">
    <property type="entry name" value="Membrane associated eicosanoid/glutathione metabolism-like domain"/>
    <property type="match status" value="1"/>
</dbReference>
<dbReference type="SUPFAM" id="SSF161084">
    <property type="entry name" value="MAPEG domain-like"/>
    <property type="match status" value="1"/>
</dbReference>
<dbReference type="AlphaFoldDB" id="G0S6X6"/>
<evidence type="ECO:0000256" key="4">
    <source>
        <dbReference type="ARBA" id="ARBA00023136"/>
    </source>
</evidence>
<evidence type="ECO:0000313" key="7">
    <source>
        <dbReference type="Proteomes" id="UP000008066"/>
    </source>
</evidence>
<accession>G0S6X6</accession>
<dbReference type="Proteomes" id="UP000008066">
    <property type="component" value="Unassembled WGS sequence"/>
</dbReference>
<dbReference type="PANTHER" id="PTHR35371:SF1">
    <property type="entry name" value="BLR7753 PROTEIN"/>
    <property type="match status" value="1"/>
</dbReference>
<dbReference type="HOGENOM" id="CLU_110778_0_2_1"/>
<dbReference type="EMBL" id="GL988041">
    <property type="protein sequence ID" value="EGS20884.1"/>
    <property type="molecule type" value="Genomic_DNA"/>
</dbReference>
<dbReference type="RefSeq" id="XP_006693180.1">
    <property type="nucleotide sequence ID" value="XM_006693117.1"/>
</dbReference>
<feature type="transmembrane region" description="Helical" evidence="5">
    <location>
        <begin position="71"/>
        <end position="90"/>
    </location>
</feature>
<dbReference type="InterPro" id="IPR023352">
    <property type="entry name" value="MAPEG-like_dom_sf"/>
</dbReference>